<dbReference type="AlphaFoldDB" id="A0A0P9DDW1"/>
<dbReference type="SUPFAM" id="SSF54427">
    <property type="entry name" value="NTF2-like"/>
    <property type="match status" value="1"/>
</dbReference>
<sequence>MSTEQNKAIVRRVYEDVINQERAELIEALYAADVVVHDPFMGEAHGVGAFRELLGMFDAAFPHHRVAIDAMVAEGDMVSVLHTHTATHGGTFMGMPATGKSVVVPGIELFRLRDGKIVEFWRKDDDVSLMIQLGMIPS</sequence>
<dbReference type="Gene3D" id="3.10.450.50">
    <property type="match status" value="1"/>
</dbReference>
<keyword evidence="2" id="KW-1185">Reference proteome</keyword>
<proteinExistence type="predicted"/>
<organism evidence="1 2">
    <name type="scientific">Kouleothrix aurantiaca</name>
    <dbReference type="NCBI Taxonomy" id="186479"/>
    <lineage>
        <taxon>Bacteria</taxon>
        <taxon>Bacillati</taxon>
        <taxon>Chloroflexota</taxon>
        <taxon>Chloroflexia</taxon>
        <taxon>Chloroflexales</taxon>
        <taxon>Roseiflexineae</taxon>
        <taxon>Roseiflexaceae</taxon>
        <taxon>Kouleothrix</taxon>
    </lineage>
</organism>
<dbReference type="EMBL" id="LJCR01001105">
    <property type="protein sequence ID" value="KPV51032.1"/>
    <property type="molecule type" value="Genomic_DNA"/>
</dbReference>
<reference evidence="1 2" key="1">
    <citation type="submission" date="2015-09" db="EMBL/GenBank/DDBJ databases">
        <title>Draft genome sequence of Kouleothrix aurantiaca JCM 19913.</title>
        <authorList>
            <person name="Hemp J."/>
        </authorList>
    </citation>
    <scope>NUCLEOTIDE SEQUENCE [LARGE SCALE GENOMIC DNA]</scope>
    <source>
        <strain evidence="1 2">COM-B</strain>
    </source>
</reference>
<dbReference type="GO" id="GO:0030638">
    <property type="term" value="P:polyketide metabolic process"/>
    <property type="evidence" value="ECO:0007669"/>
    <property type="project" value="InterPro"/>
</dbReference>
<accession>A0A0P9DDW1</accession>
<dbReference type="PANTHER" id="PTHR38436">
    <property type="entry name" value="POLYKETIDE CYCLASE SNOAL-LIKE DOMAIN"/>
    <property type="match status" value="1"/>
</dbReference>
<dbReference type="Pfam" id="PF07366">
    <property type="entry name" value="SnoaL"/>
    <property type="match status" value="1"/>
</dbReference>
<evidence type="ECO:0008006" key="3">
    <source>
        <dbReference type="Google" id="ProtNLM"/>
    </source>
</evidence>
<dbReference type="InterPro" id="IPR032710">
    <property type="entry name" value="NTF2-like_dom_sf"/>
</dbReference>
<comment type="caution">
    <text evidence="1">The sequence shown here is derived from an EMBL/GenBank/DDBJ whole genome shotgun (WGS) entry which is preliminary data.</text>
</comment>
<protein>
    <recommendedName>
        <fullName evidence="3">Ester cyclase</fullName>
    </recommendedName>
</protein>
<dbReference type="PANTHER" id="PTHR38436:SF1">
    <property type="entry name" value="ESTER CYCLASE"/>
    <property type="match status" value="1"/>
</dbReference>
<dbReference type="InterPro" id="IPR009959">
    <property type="entry name" value="Cyclase_SnoaL-like"/>
</dbReference>
<evidence type="ECO:0000313" key="1">
    <source>
        <dbReference type="EMBL" id="KPV51032.1"/>
    </source>
</evidence>
<name>A0A0P9DDW1_9CHLR</name>
<evidence type="ECO:0000313" key="2">
    <source>
        <dbReference type="Proteomes" id="UP000050509"/>
    </source>
</evidence>
<gene>
    <name evidence="1" type="ORF">SE17_23540</name>
</gene>
<dbReference type="Proteomes" id="UP000050509">
    <property type="component" value="Unassembled WGS sequence"/>
</dbReference>